<sequence length="102" mass="11643">MILEFIVSFTILGIIINTFYSLLLLINHTHSKRIYECMVDGDIFLIGTFIGNLYFGPTYYLSSKIHSLPIILAKLLMLCLIFFLFIISILSIELGNMIGKAY</sequence>
<feature type="transmembrane region" description="Helical" evidence="1">
    <location>
        <begin position="6"/>
        <end position="26"/>
    </location>
</feature>
<evidence type="ECO:0000313" key="2">
    <source>
        <dbReference type="EMBL" id="SFQ82041.1"/>
    </source>
</evidence>
<proteinExistence type="predicted"/>
<feature type="transmembrane region" description="Helical" evidence="1">
    <location>
        <begin position="68"/>
        <end position="92"/>
    </location>
</feature>
<keyword evidence="1" id="KW-1133">Transmembrane helix</keyword>
<keyword evidence="1" id="KW-0812">Transmembrane</keyword>
<comment type="caution">
    <text evidence="2">The sequence shown here is derived from an EMBL/GenBank/DDBJ whole genome shotgun (WGS) entry which is preliminary data.</text>
</comment>
<keyword evidence="3" id="KW-1185">Reference proteome</keyword>
<evidence type="ECO:0000313" key="3">
    <source>
        <dbReference type="Proteomes" id="UP000182762"/>
    </source>
</evidence>
<organism evidence="2 3">
    <name type="scientific">Priestia endophytica DSM 13796</name>
    <dbReference type="NCBI Taxonomy" id="1121089"/>
    <lineage>
        <taxon>Bacteria</taxon>
        <taxon>Bacillati</taxon>
        <taxon>Bacillota</taxon>
        <taxon>Bacilli</taxon>
        <taxon>Bacillales</taxon>
        <taxon>Bacillaceae</taxon>
        <taxon>Priestia</taxon>
    </lineage>
</organism>
<reference evidence="2 3" key="1">
    <citation type="submission" date="2016-10" db="EMBL/GenBank/DDBJ databases">
        <authorList>
            <person name="Varghese N."/>
            <person name="Submissions S."/>
        </authorList>
    </citation>
    <scope>NUCLEOTIDE SEQUENCE [LARGE SCALE GENOMIC DNA]</scope>
    <source>
        <strain evidence="2 3">DSM 13796</strain>
    </source>
</reference>
<gene>
    <name evidence="2" type="ORF">SAMN02745910_03820</name>
</gene>
<keyword evidence="1" id="KW-0472">Membrane</keyword>
<evidence type="ECO:0000256" key="1">
    <source>
        <dbReference type="SAM" id="Phobius"/>
    </source>
</evidence>
<dbReference type="EMBL" id="FOXX01000011">
    <property type="protein sequence ID" value="SFQ82041.1"/>
    <property type="molecule type" value="Genomic_DNA"/>
</dbReference>
<protein>
    <submittedName>
        <fullName evidence="2">Uncharacterized protein</fullName>
    </submittedName>
</protein>
<name>A0A1I6BMA0_9BACI</name>
<feature type="transmembrane region" description="Helical" evidence="1">
    <location>
        <begin position="38"/>
        <end position="56"/>
    </location>
</feature>
<accession>A0A1I6BMA0</accession>
<dbReference type="Proteomes" id="UP000182762">
    <property type="component" value="Unassembled WGS sequence"/>
</dbReference>